<name>A9WL63_RENSM</name>
<keyword evidence="1" id="KW-0472">Membrane</keyword>
<keyword evidence="1" id="KW-0812">Transmembrane</keyword>
<evidence type="ECO:0000313" key="3">
    <source>
        <dbReference type="Proteomes" id="UP000002007"/>
    </source>
</evidence>
<protein>
    <submittedName>
        <fullName evidence="2">MFS transporter</fullName>
    </submittedName>
</protein>
<feature type="transmembrane region" description="Helical" evidence="1">
    <location>
        <begin position="21"/>
        <end position="44"/>
    </location>
</feature>
<evidence type="ECO:0000313" key="2">
    <source>
        <dbReference type="EMBL" id="ABY21896.1"/>
    </source>
</evidence>
<sequence length="63" mass="6038">MAQETTGDSAGSLVLGALGRILAPSAAVLAFAAGGAVVVLGTLVGCRSLRRAESPNAAVSTLA</sequence>
<dbReference type="HOGENOM" id="CLU_2882775_0_0_11"/>
<evidence type="ECO:0000256" key="1">
    <source>
        <dbReference type="SAM" id="Phobius"/>
    </source>
</evidence>
<proteinExistence type="predicted"/>
<dbReference type="AlphaFoldDB" id="A9WL63"/>
<dbReference type="RefSeq" id="WP_012243604.1">
    <property type="nucleotide sequence ID" value="NC_010168.1"/>
</dbReference>
<accession>A9WL63</accession>
<organism evidence="2 3">
    <name type="scientific">Renibacterium salmoninarum (strain ATCC 33209 / DSM 20767 / JCM 11484 / NBRC 15589 / NCIMB 2235)</name>
    <dbReference type="NCBI Taxonomy" id="288705"/>
    <lineage>
        <taxon>Bacteria</taxon>
        <taxon>Bacillati</taxon>
        <taxon>Actinomycetota</taxon>
        <taxon>Actinomycetes</taxon>
        <taxon>Micrococcales</taxon>
        <taxon>Micrococcaceae</taxon>
        <taxon>Renibacterium</taxon>
    </lineage>
</organism>
<keyword evidence="1" id="KW-1133">Transmembrane helix</keyword>
<dbReference type="STRING" id="288705.RSal33209_0140"/>
<keyword evidence="3" id="KW-1185">Reference proteome</keyword>
<reference evidence="3" key="1">
    <citation type="journal article" date="2008" name="J. Bacteriol.">
        <title>Genome sequence of the fish pathogen Renibacterium salmoninarum suggests reductive evolution away from an environmental Arthrobacter ancestor.</title>
        <authorList>
            <person name="Wiens G.D."/>
            <person name="Rockey D.D."/>
            <person name="Wu Z."/>
            <person name="Chang J."/>
            <person name="Levy R."/>
            <person name="Crane S."/>
            <person name="Chen D.S."/>
            <person name="Capri G.R."/>
            <person name="Burnett J.R."/>
            <person name="Sudheesh P.S."/>
            <person name="Schipma M.J."/>
            <person name="Burd H."/>
            <person name="Bhattacharyya A."/>
            <person name="Rhodes L.D."/>
            <person name="Kaul R."/>
            <person name="Strom M.S."/>
        </authorList>
    </citation>
    <scope>NUCLEOTIDE SEQUENCE [LARGE SCALE GENOMIC DNA]</scope>
    <source>
        <strain evidence="3">ATCC 33209 / DSM 20767 / JCM 11484 / NBRC 15589 / NCIMB 2235</strain>
    </source>
</reference>
<dbReference type="Proteomes" id="UP000002007">
    <property type="component" value="Chromosome"/>
</dbReference>
<dbReference type="EMBL" id="CP000910">
    <property type="protein sequence ID" value="ABY21896.1"/>
    <property type="molecule type" value="Genomic_DNA"/>
</dbReference>
<gene>
    <name evidence="2" type="ordered locus">RSal33209_0140</name>
</gene>
<dbReference type="KEGG" id="rsa:RSal33209_0140"/>